<evidence type="ECO:0000313" key="3">
    <source>
        <dbReference type="Proteomes" id="UP001054811"/>
    </source>
</evidence>
<dbReference type="Proteomes" id="UP001054811">
    <property type="component" value="Chromosome"/>
</dbReference>
<accession>A0ABY5NIG8</accession>
<organism evidence="2 3">
    <name type="scientific">Microbacterium elymi</name>
    <dbReference type="NCBI Taxonomy" id="2909587"/>
    <lineage>
        <taxon>Bacteria</taxon>
        <taxon>Bacillati</taxon>
        <taxon>Actinomycetota</taxon>
        <taxon>Actinomycetes</taxon>
        <taxon>Micrococcales</taxon>
        <taxon>Microbacteriaceae</taxon>
        <taxon>Microbacterium</taxon>
    </lineage>
</organism>
<gene>
    <name evidence="2" type="ORF">L2X98_31390</name>
</gene>
<dbReference type="EMBL" id="CP091139">
    <property type="protein sequence ID" value="UUT34904.1"/>
    <property type="molecule type" value="Genomic_DNA"/>
</dbReference>
<evidence type="ECO:0000256" key="1">
    <source>
        <dbReference type="SAM" id="MobiDB-lite"/>
    </source>
</evidence>
<sequence length="42" mass="4650">MTTPPATLTRGFRRPTPEVAFEEADDPRPHSDPPLTAPASRY</sequence>
<feature type="region of interest" description="Disordered" evidence="1">
    <location>
        <begin position="1"/>
        <end position="42"/>
    </location>
</feature>
<reference evidence="2" key="1">
    <citation type="submission" date="2022-01" db="EMBL/GenBank/DDBJ databases">
        <title>Microbacterium eymi and Microbacterium rhizovicinus sp. nov., isolated from the rhizospheric soil of Elymus tsukushiensis, a plant native to the Dokdo Islands, Republic of Korea.</title>
        <authorList>
            <person name="Hwang Y.J."/>
        </authorList>
    </citation>
    <scope>NUCLEOTIDE SEQUENCE</scope>
    <source>
        <strain evidence="2">KUDC0405</strain>
    </source>
</reference>
<name>A0ABY5NIG8_9MICO</name>
<keyword evidence="3" id="KW-1185">Reference proteome</keyword>
<evidence type="ECO:0000313" key="2">
    <source>
        <dbReference type="EMBL" id="UUT34904.1"/>
    </source>
</evidence>
<dbReference type="RefSeq" id="WP_259611437.1">
    <property type="nucleotide sequence ID" value="NZ_CP091139.2"/>
</dbReference>
<proteinExistence type="predicted"/>
<protein>
    <submittedName>
        <fullName evidence="2">Uncharacterized protein</fullName>
    </submittedName>
</protein>